<dbReference type="PROSITE" id="PS51892">
    <property type="entry name" value="SUBTILASE"/>
    <property type="match status" value="1"/>
</dbReference>
<feature type="active site" description="Charge relay system" evidence="5">
    <location>
        <position position="139"/>
    </location>
</feature>
<evidence type="ECO:0000256" key="7">
    <source>
        <dbReference type="SAM" id="SignalP"/>
    </source>
</evidence>
<keyword evidence="2 5" id="KW-0645">Protease</keyword>
<comment type="similarity">
    <text evidence="1 5">Belongs to the peptidase S8 family.</text>
</comment>
<evidence type="ECO:0000256" key="1">
    <source>
        <dbReference type="ARBA" id="ARBA00011073"/>
    </source>
</evidence>
<dbReference type="InterPro" id="IPR051048">
    <property type="entry name" value="Peptidase_S8/S53_subtilisin"/>
</dbReference>
<proteinExistence type="inferred from homology"/>
<evidence type="ECO:0000313" key="10">
    <source>
        <dbReference type="Proteomes" id="UP000443582"/>
    </source>
</evidence>
<evidence type="ECO:0000256" key="6">
    <source>
        <dbReference type="SAM" id="MobiDB-lite"/>
    </source>
</evidence>
<feature type="domain" description="Peptidase S8/S53" evidence="8">
    <location>
        <begin position="85"/>
        <end position="329"/>
    </location>
</feature>
<comment type="caution">
    <text evidence="9">The sequence shown here is derived from an EMBL/GenBank/DDBJ whole genome shotgun (WGS) entry which is preliminary data.</text>
</comment>
<evidence type="ECO:0000256" key="4">
    <source>
        <dbReference type="ARBA" id="ARBA00022825"/>
    </source>
</evidence>
<evidence type="ECO:0000313" key="9">
    <source>
        <dbReference type="EMBL" id="RZF21790.1"/>
    </source>
</evidence>
<reference evidence="10" key="1">
    <citation type="journal article" date="2019" name="Int. J. Syst. Evol. Microbiol.">
        <title>Halobacteriovorax valvorus sp. nov., a novel prokaryotic predator isolated from coastal seawater of China.</title>
        <authorList>
            <person name="Chen M.-X."/>
        </authorList>
    </citation>
    <scope>NUCLEOTIDE SEQUENCE [LARGE SCALE GENOMIC DNA]</scope>
    <source>
        <strain evidence="10">BL9</strain>
    </source>
</reference>
<keyword evidence="4 5" id="KW-0720">Serine protease</keyword>
<name>A0ABY0IFR9_9BACT</name>
<accession>A0ABY0IFR9</accession>
<dbReference type="PANTHER" id="PTHR43399">
    <property type="entry name" value="SUBTILISIN-RELATED"/>
    <property type="match status" value="1"/>
</dbReference>
<dbReference type="RefSeq" id="WP_115361534.1">
    <property type="nucleotide sequence ID" value="NZ_QDKL01000002.1"/>
</dbReference>
<dbReference type="InterPro" id="IPR023827">
    <property type="entry name" value="Peptidase_S8_Asp-AS"/>
</dbReference>
<dbReference type="PROSITE" id="PS00136">
    <property type="entry name" value="SUBTILASE_ASP"/>
    <property type="match status" value="1"/>
</dbReference>
<keyword evidence="3 5" id="KW-0378">Hydrolase</keyword>
<protein>
    <recommendedName>
        <fullName evidence="8">Peptidase S8/S53 domain-containing protein</fullName>
    </recommendedName>
</protein>
<dbReference type="Gene3D" id="3.40.50.200">
    <property type="entry name" value="Peptidase S8/S53 domain"/>
    <property type="match status" value="1"/>
</dbReference>
<feature type="active site" description="Charge relay system" evidence="5">
    <location>
        <position position="93"/>
    </location>
</feature>
<feature type="active site" description="Charge relay system" evidence="5">
    <location>
        <position position="293"/>
    </location>
</feature>
<evidence type="ECO:0000256" key="2">
    <source>
        <dbReference type="ARBA" id="ARBA00022670"/>
    </source>
</evidence>
<dbReference type="PRINTS" id="PR00723">
    <property type="entry name" value="SUBTILISIN"/>
</dbReference>
<organism evidence="9 10">
    <name type="scientific">Halobacteriovorax vibrionivorans</name>
    <dbReference type="NCBI Taxonomy" id="2152716"/>
    <lineage>
        <taxon>Bacteria</taxon>
        <taxon>Pseudomonadati</taxon>
        <taxon>Bdellovibrionota</taxon>
        <taxon>Bacteriovoracia</taxon>
        <taxon>Bacteriovoracales</taxon>
        <taxon>Halobacteriovoraceae</taxon>
        <taxon>Halobacteriovorax</taxon>
    </lineage>
</organism>
<feature type="chain" id="PRO_5047507396" description="Peptidase S8/S53 domain-containing protein" evidence="7">
    <location>
        <begin position="24"/>
        <end position="382"/>
    </location>
</feature>
<evidence type="ECO:0000259" key="8">
    <source>
        <dbReference type="Pfam" id="PF00082"/>
    </source>
</evidence>
<gene>
    <name evidence="9" type="ORF">DAY19_08865</name>
</gene>
<dbReference type="EMBL" id="QDKL01000002">
    <property type="protein sequence ID" value="RZF21790.1"/>
    <property type="molecule type" value="Genomic_DNA"/>
</dbReference>
<sequence>MKLKLNLKSFLLISTLVASSTFAQDSGKKLTLDQLRARVFKKEYQSTTTKTDVLHSRFSSWGVKNSFDKGSINLPGALKKLQAKQDVVVAVIDTGIDPTHPFLKDNLYVPKGQAGLSNFGLDFSKGAKNVKTPYDKNRHGTHVSGIIKSVFPNVKILPLKYYNRNASGKDNLNSTIKALRYAVDLGVDIINYSGGGPEPDLEELEILKKAERKGIIVVAAAGNEQENIDNSKSAYYPASYKLSNIITVTAHNQSMQILNSSNWGVETVDVSAPGYKINSAIPTQRNGLLTGTSQATAFVSGVAAMLKAGYPGLTAKQIKKIISITAKKEITFNGKVKSSGRLDATAAIDLATKLNDKTNGQLAKTRASRRDVANTPKVIIRK</sequence>
<evidence type="ECO:0000256" key="5">
    <source>
        <dbReference type="PROSITE-ProRule" id="PRU01240"/>
    </source>
</evidence>
<dbReference type="Proteomes" id="UP000443582">
    <property type="component" value="Unassembled WGS sequence"/>
</dbReference>
<feature type="region of interest" description="Disordered" evidence="6">
    <location>
        <begin position="362"/>
        <end position="382"/>
    </location>
</feature>
<dbReference type="PANTHER" id="PTHR43399:SF4">
    <property type="entry name" value="CELL WALL-ASSOCIATED PROTEASE"/>
    <property type="match status" value="1"/>
</dbReference>
<dbReference type="InterPro" id="IPR015500">
    <property type="entry name" value="Peptidase_S8_subtilisin-rel"/>
</dbReference>
<feature type="signal peptide" evidence="7">
    <location>
        <begin position="1"/>
        <end position="23"/>
    </location>
</feature>
<evidence type="ECO:0000256" key="3">
    <source>
        <dbReference type="ARBA" id="ARBA00022801"/>
    </source>
</evidence>
<keyword evidence="10" id="KW-1185">Reference proteome</keyword>
<dbReference type="InterPro" id="IPR036852">
    <property type="entry name" value="Peptidase_S8/S53_dom_sf"/>
</dbReference>
<dbReference type="InterPro" id="IPR000209">
    <property type="entry name" value="Peptidase_S8/S53_dom"/>
</dbReference>
<dbReference type="SUPFAM" id="SSF52743">
    <property type="entry name" value="Subtilisin-like"/>
    <property type="match status" value="1"/>
</dbReference>
<dbReference type="Pfam" id="PF00082">
    <property type="entry name" value="Peptidase_S8"/>
    <property type="match status" value="1"/>
</dbReference>
<keyword evidence="7" id="KW-0732">Signal</keyword>